<organism evidence="3 4">
    <name type="scientific">Flagellimonas lutimaris</name>
    <dbReference type="NCBI Taxonomy" id="475082"/>
    <lineage>
        <taxon>Bacteria</taxon>
        <taxon>Pseudomonadati</taxon>
        <taxon>Bacteroidota</taxon>
        <taxon>Flavobacteriia</taxon>
        <taxon>Flavobacteriales</taxon>
        <taxon>Flavobacteriaceae</taxon>
        <taxon>Flagellimonas</taxon>
    </lineage>
</organism>
<keyword evidence="2 3" id="KW-0808">Transferase</keyword>
<name>A0A3A1NBF4_9FLAO</name>
<dbReference type="AlphaFoldDB" id="A0A3A1NBF4"/>
<reference evidence="3 4" key="1">
    <citation type="submission" date="2018-08" db="EMBL/GenBank/DDBJ databases">
        <title>Proposal of Muricauda 72 sp.nov. and Muricauda NH166 sp.nov., isolated from seawater.</title>
        <authorList>
            <person name="Cheng H."/>
            <person name="Wu Y.-H."/>
            <person name="Guo L.-L."/>
            <person name="Xu X.-W."/>
        </authorList>
    </citation>
    <scope>NUCLEOTIDE SEQUENCE [LARGE SCALE GENOMIC DNA]</scope>
    <source>
        <strain evidence="3 4">KCTC 22173</strain>
    </source>
</reference>
<dbReference type="PANTHER" id="PTHR34136:SF1">
    <property type="entry name" value="UDP-N-ACETYL-D-MANNOSAMINURONIC ACID TRANSFERASE"/>
    <property type="match status" value="1"/>
</dbReference>
<sequence length="240" mass="27247">MDKKNLLGYDVLVTSLNTVKFDNKCVVNTINIHSYAVAKKDKLFKNALLSGEILIPDGIGIVYASKILSGKKIKKIAGYDAFIFLMEKLEKEKGSCFFLGSSENTLQRIVDRSKKDYPNVTVNTYSPPFKKVFDESDNGAMVNAVNKVNPDVLFVGMTAPKQEKWVFVHKENLEADIICSIGAVFDFYAGTIERPSKIWIDLGLEWFIRFLQNPRKMFPRVFVSTPIFMKDLLLEKLRAN</sequence>
<evidence type="ECO:0000256" key="1">
    <source>
        <dbReference type="ARBA" id="ARBA00022676"/>
    </source>
</evidence>
<evidence type="ECO:0000256" key="2">
    <source>
        <dbReference type="ARBA" id="ARBA00022679"/>
    </source>
</evidence>
<evidence type="ECO:0000313" key="4">
    <source>
        <dbReference type="Proteomes" id="UP000266067"/>
    </source>
</evidence>
<dbReference type="Proteomes" id="UP000266067">
    <property type="component" value="Unassembled WGS sequence"/>
</dbReference>
<dbReference type="OrthoDB" id="9771846at2"/>
<gene>
    <name evidence="3" type="ORF">D2V08_06430</name>
</gene>
<dbReference type="NCBIfam" id="TIGR00696">
    <property type="entry name" value="wecG_tagA_cpsF"/>
    <property type="match status" value="1"/>
</dbReference>
<dbReference type="EMBL" id="QXFH01000070">
    <property type="protein sequence ID" value="RIV34996.1"/>
    <property type="molecule type" value="Genomic_DNA"/>
</dbReference>
<accession>A0A3A1NBF4</accession>
<dbReference type="CDD" id="cd06533">
    <property type="entry name" value="Glyco_transf_WecG_TagA"/>
    <property type="match status" value="1"/>
</dbReference>
<comment type="caution">
    <text evidence="3">The sequence shown here is derived from an EMBL/GenBank/DDBJ whole genome shotgun (WGS) entry which is preliminary data.</text>
</comment>
<dbReference type="Pfam" id="PF03808">
    <property type="entry name" value="Glyco_tran_WecG"/>
    <property type="match status" value="1"/>
</dbReference>
<dbReference type="RefSeq" id="WP_119607226.1">
    <property type="nucleotide sequence ID" value="NZ_QXFH01000070.1"/>
</dbReference>
<keyword evidence="4" id="KW-1185">Reference proteome</keyword>
<dbReference type="PANTHER" id="PTHR34136">
    <property type="match status" value="1"/>
</dbReference>
<dbReference type="GO" id="GO:0016758">
    <property type="term" value="F:hexosyltransferase activity"/>
    <property type="evidence" value="ECO:0007669"/>
    <property type="project" value="TreeGrafter"/>
</dbReference>
<proteinExistence type="predicted"/>
<keyword evidence="1" id="KW-0328">Glycosyltransferase</keyword>
<dbReference type="InterPro" id="IPR004629">
    <property type="entry name" value="WecG_TagA_CpsF"/>
</dbReference>
<evidence type="ECO:0000313" key="3">
    <source>
        <dbReference type="EMBL" id="RIV34996.1"/>
    </source>
</evidence>
<protein>
    <submittedName>
        <fullName evidence="3">Glycosyltransferase</fullName>
    </submittedName>
</protein>